<sequence>MAQSSAKNFGTGSDSVSGRLPPCEWKQNPCGIDAQEVRCIADDDSEATHLEGEEPATPDRSGVQAVFRGNRAFGEGKKKASGLPQLDAGRKRARARESSDSSLLEISSENYGLPSCGTKKAGFSPRGKLGRCVGGDELSCLDQGMSRSGEPQRAFERRPRHRTRTDLYDSKPPRLKRKMASGSKTKQTLTRRIREKPGDALHKSFASETISKERLTLNPSSRVGLFKRGRASSPVRKRGLPDLAFSEMQFLHDQKNSANNKPQEGLDEKRRCGKDRDIELHEKFSSYFTAAQPAFGEEGLTCCSPSPQDARKHPLASEGQCDQEAYKATGEASITHLASERARQSPLRIVSGPKCVSAPHKQRPEPATWLGGDAMSEVTDKFSWSVSAGSAVPLDVSTNGNQSRTIGSICHPFPKASADVERVNHGGLPGLAADSQVLTHERRSHDDGLVPHQQNHSTCVKHHHGTGYQEARMNFKNALSGEALTKEVEQLTPDIENQLEPKSPAWLGSRIDRGASNEQYTPGPDSHSTMSKSKDQPSPPLATLLRDYEITPRILSRKSGEEASSVASASCSVHLGRTKTPLEGIVASAGALPIGAGPDIQQVGLVARSKYESSDTALNKILSLDLTPTRAGGHQLDRCDYYGSRGVTEPRRDREDITKRLRPPSPYVSRTDATVWTLPSNGWESREEEDLSAFYVSSTELYGLQTRPTANKSIAQTDTQRGLVLATNFEGLKKILQPRPCVALGPADVDTIELGHYRQCCYQGTSLRNFYNHSLYDSPDSDMIKIPSGEESPDGKRADLDCLEACGSIPGNLRPLQPGYPRIEDPFVKDTFRGVHETSWNRGQRLHNNYTTQEERKLQIRSHNMDGMPTAAFWRPHRLY</sequence>
<gene>
    <name evidence="2" type="ORF">FGG08_001620</name>
</gene>
<feature type="region of interest" description="Disordered" evidence="1">
    <location>
        <begin position="43"/>
        <end position="102"/>
    </location>
</feature>
<feature type="region of interest" description="Disordered" evidence="1">
    <location>
        <begin position="1"/>
        <end position="24"/>
    </location>
</feature>
<keyword evidence="3" id="KW-1185">Reference proteome</keyword>
<evidence type="ECO:0000313" key="3">
    <source>
        <dbReference type="Proteomes" id="UP000698800"/>
    </source>
</evidence>
<feature type="compositionally biased region" description="Basic and acidic residues" evidence="1">
    <location>
        <begin position="43"/>
        <end position="52"/>
    </location>
</feature>
<comment type="caution">
    <text evidence="2">The sequence shown here is derived from an EMBL/GenBank/DDBJ whole genome shotgun (WGS) entry which is preliminary data.</text>
</comment>
<evidence type="ECO:0000256" key="1">
    <source>
        <dbReference type="SAM" id="MobiDB-lite"/>
    </source>
</evidence>
<feature type="compositionally biased region" description="Polar residues" evidence="1">
    <location>
        <begin position="1"/>
        <end position="16"/>
    </location>
</feature>
<accession>A0A9P8L558</accession>
<dbReference type="Proteomes" id="UP000698800">
    <property type="component" value="Unassembled WGS sequence"/>
</dbReference>
<dbReference type="EMBL" id="JAGHQL010000022">
    <property type="protein sequence ID" value="KAH0544175.1"/>
    <property type="molecule type" value="Genomic_DNA"/>
</dbReference>
<dbReference type="AlphaFoldDB" id="A0A9P8L558"/>
<feature type="region of interest" description="Disordered" evidence="1">
    <location>
        <begin position="140"/>
        <end position="201"/>
    </location>
</feature>
<feature type="compositionally biased region" description="Polar residues" evidence="1">
    <location>
        <begin position="516"/>
        <end position="531"/>
    </location>
</feature>
<feature type="region of interest" description="Disordered" evidence="1">
    <location>
        <begin position="497"/>
        <end position="541"/>
    </location>
</feature>
<proteinExistence type="predicted"/>
<dbReference type="OrthoDB" id="2537141at2759"/>
<protein>
    <submittedName>
        <fullName evidence="2">Uncharacterized protein</fullName>
    </submittedName>
</protein>
<evidence type="ECO:0000313" key="2">
    <source>
        <dbReference type="EMBL" id="KAH0544175.1"/>
    </source>
</evidence>
<name>A0A9P8L558_9PEZI</name>
<organism evidence="2 3">
    <name type="scientific">Glutinoglossum americanum</name>
    <dbReference type="NCBI Taxonomy" id="1670608"/>
    <lineage>
        <taxon>Eukaryota</taxon>
        <taxon>Fungi</taxon>
        <taxon>Dikarya</taxon>
        <taxon>Ascomycota</taxon>
        <taxon>Pezizomycotina</taxon>
        <taxon>Geoglossomycetes</taxon>
        <taxon>Geoglossales</taxon>
        <taxon>Geoglossaceae</taxon>
        <taxon>Glutinoglossum</taxon>
    </lineage>
</organism>
<reference evidence="2" key="1">
    <citation type="submission" date="2021-03" db="EMBL/GenBank/DDBJ databases">
        <title>Comparative genomics and phylogenomic investigation of the class Geoglossomycetes provide insights into ecological specialization and systematics.</title>
        <authorList>
            <person name="Melie T."/>
            <person name="Pirro S."/>
            <person name="Miller A.N."/>
            <person name="Quandt A."/>
        </authorList>
    </citation>
    <scope>NUCLEOTIDE SEQUENCE</scope>
    <source>
        <strain evidence="2">GBOQ0MN5Z8</strain>
    </source>
</reference>